<protein>
    <submittedName>
        <fullName evidence="1">Uncharacterized protein</fullName>
    </submittedName>
</protein>
<comment type="caution">
    <text evidence="1">The sequence shown here is derived from an EMBL/GenBank/DDBJ whole genome shotgun (WGS) entry which is preliminary data.</text>
</comment>
<evidence type="ECO:0000313" key="1">
    <source>
        <dbReference type="EMBL" id="KAG6945130.1"/>
    </source>
</evidence>
<accession>A0A8J5I3Y6</accession>
<name>A0A8J5I3Y6_9STRA</name>
<evidence type="ECO:0000313" key="2">
    <source>
        <dbReference type="Proteomes" id="UP000709295"/>
    </source>
</evidence>
<keyword evidence="2" id="KW-1185">Reference proteome</keyword>
<reference evidence="1" key="1">
    <citation type="submission" date="2021-01" db="EMBL/GenBank/DDBJ databases">
        <title>Phytophthora aleatoria, a newly-described species from Pinus radiata is distinct from Phytophthora cactorum isolates based on comparative genomics.</title>
        <authorList>
            <person name="Mcdougal R."/>
            <person name="Panda P."/>
            <person name="Williams N."/>
            <person name="Studholme D.J."/>
        </authorList>
    </citation>
    <scope>NUCLEOTIDE SEQUENCE</scope>
    <source>
        <strain evidence="1">NZFS 4037</strain>
    </source>
</reference>
<dbReference type="Proteomes" id="UP000709295">
    <property type="component" value="Unassembled WGS sequence"/>
</dbReference>
<sequence>MTLERAWEHWCCGDPSGEYGPYCFLEWKDLSNSKKPTEKAIWIDRPTIKEARSMFFGVLPDLPIRDVTANNRQRRKNQLKWASALQEIRASRRNSDVGG</sequence>
<dbReference type="EMBL" id="JAENGY010002181">
    <property type="protein sequence ID" value="KAG6945130.1"/>
    <property type="molecule type" value="Genomic_DNA"/>
</dbReference>
<proteinExistence type="predicted"/>
<gene>
    <name evidence="1" type="ORF">JG688_00016725</name>
</gene>
<dbReference type="AlphaFoldDB" id="A0A8J5I3Y6"/>
<organism evidence="1 2">
    <name type="scientific">Phytophthora aleatoria</name>
    <dbReference type="NCBI Taxonomy" id="2496075"/>
    <lineage>
        <taxon>Eukaryota</taxon>
        <taxon>Sar</taxon>
        <taxon>Stramenopiles</taxon>
        <taxon>Oomycota</taxon>
        <taxon>Peronosporomycetes</taxon>
        <taxon>Peronosporales</taxon>
        <taxon>Peronosporaceae</taxon>
        <taxon>Phytophthora</taxon>
    </lineage>
</organism>